<dbReference type="EMBL" id="CP014160">
    <property type="protein sequence ID" value="AMB94896.1"/>
    <property type="molecule type" value="Genomic_DNA"/>
</dbReference>
<accession>A0A109RDT2</accession>
<dbReference type="GeneID" id="92904220"/>
<proteinExistence type="predicted"/>
<gene>
    <name evidence="1" type="ORF">AWM72_09075</name>
</gene>
<keyword evidence="2" id="KW-1185">Reference proteome</keyword>
<reference evidence="1 2" key="1">
    <citation type="journal article" date="2016" name="Genome Announc.">
        <title>Complete Genome Sequences of Aerococcus christensenii CCUG 28831T, Aerococcus sanguinicola CCUG 43001T, Aerococcus urinae CCUG 36881T, Aerococcus urinaeequi CCUG 28094T, Aerococcus urinaehominis CCUG 42038 BT, and Aerococcus viridans CCUG 4311T.</title>
        <authorList>
            <person name="Carkaci D."/>
            <person name="Dargis R."/>
            <person name="Nielsen X.C."/>
            <person name="Skovgaard O."/>
            <person name="Fuursted K."/>
            <person name="Christensen J.J."/>
        </authorList>
    </citation>
    <scope>NUCLEOTIDE SEQUENCE [LARGE SCALE GENOMIC DNA]</scope>
    <source>
        <strain evidence="1 2">CCUG43001</strain>
    </source>
</reference>
<reference evidence="2" key="2">
    <citation type="submission" date="2016-01" db="EMBL/GenBank/DDBJ databases">
        <title>Six Aerococcus type strain genome sequencing and assembly using PacBio and Illumina Hiseq.</title>
        <authorList>
            <person name="Carkaci D."/>
            <person name="Dargis R."/>
            <person name="Nielsen X.C."/>
            <person name="Skovgaard O."/>
            <person name="Fuursted K."/>
            <person name="Christensen J.J."/>
        </authorList>
    </citation>
    <scope>NUCLEOTIDE SEQUENCE [LARGE SCALE GENOMIC DNA]</scope>
    <source>
        <strain evidence="2">CCUG43001</strain>
    </source>
</reference>
<dbReference type="Proteomes" id="UP000069912">
    <property type="component" value="Chromosome"/>
</dbReference>
<organism evidence="1 2">
    <name type="scientific">Aerococcus sanguinicola</name>
    <dbReference type="NCBI Taxonomy" id="119206"/>
    <lineage>
        <taxon>Bacteria</taxon>
        <taxon>Bacillati</taxon>
        <taxon>Bacillota</taxon>
        <taxon>Bacilli</taxon>
        <taxon>Lactobacillales</taxon>
        <taxon>Aerococcaceae</taxon>
        <taxon>Aerococcus</taxon>
    </lineage>
</organism>
<evidence type="ECO:0008006" key="3">
    <source>
        <dbReference type="Google" id="ProtNLM"/>
    </source>
</evidence>
<name>A0A109RDT2_9LACT</name>
<dbReference type="RefSeq" id="WP_067976426.1">
    <property type="nucleotide sequence ID" value="NZ_CAJHKN010000001.1"/>
</dbReference>
<sequence>MYNVFLLDDYEFINLNDPAVDYPRILSGQMNSESDKIDSFTFTINQENPGYDRLNTFTTQVFVMSYYDGQYIFYGRVINVEEKQDADGIGVEKAVTCESNKGFLHDSCVYTFNTGTTITGTPKEVLSKLLDSHNMQVNTVPTSNEFSAGWWKNFFVGQIDDDVANIVKSVKETKKQTKHKTLSVGDSARIKSSAVYFSPSHHPSGLRIADFAKERVNRVEAYDEPRNAYFLSYQGVKIGWIKGEDIYETETVITTQSGNKIISESRQVSLEVSLEMDTFEAISKLCEICNCRFTTSYIDGYLKVNLIGQSHGDFNQTEVTVGDNLISMSRLNKVNDVYSIIIPIGRYQKEEKEGEGE</sequence>
<protein>
    <recommendedName>
        <fullName evidence="3">Prophage tail endopeptidase domain-containing protein</fullName>
    </recommendedName>
</protein>
<evidence type="ECO:0000313" key="1">
    <source>
        <dbReference type="EMBL" id="AMB94896.1"/>
    </source>
</evidence>
<dbReference type="KEGG" id="asan:AWM72_09075"/>
<dbReference type="AlphaFoldDB" id="A0A109RDT2"/>
<evidence type="ECO:0000313" key="2">
    <source>
        <dbReference type="Proteomes" id="UP000069912"/>
    </source>
</evidence>